<keyword evidence="3" id="KW-1185">Reference proteome</keyword>
<protein>
    <submittedName>
        <fullName evidence="2">Uncharacterized protein</fullName>
    </submittedName>
</protein>
<organism evidence="2 3">
    <name type="scientific">Pelagomonas calceolata</name>
    <dbReference type="NCBI Taxonomy" id="35677"/>
    <lineage>
        <taxon>Eukaryota</taxon>
        <taxon>Sar</taxon>
        <taxon>Stramenopiles</taxon>
        <taxon>Ochrophyta</taxon>
        <taxon>Pelagophyceae</taxon>
        <taxon>Pelagomonadales</taxon>
        <taxon>Pelagomonadaceae</taxon>
        <taxon>Pelagomonas</taxon>
    </lineage>
</organism>
<gene>
    <name evidence="2" type="ORF">PECAL_5P22900</name>
</gene>
<reference evidence="2" key="1">
    <citation type="submission" date="2021-11" db="EMBL/GenBank/DDBJ databases">
        <authorList>
            <consortium name="Genoscope - CEA"/>
            <person name="William W."/>
        </authorList>
    </citation>
    <scope>NUCLEOTIDE SEQUENCE</scope>
</reference>
<feature type="region of interest" description="Disordered" evidence="1">
    <location>
        <begin position="1"/>
        <end position="78"/>
    </location>
</feature>
<dbReference type="Proteomes" id="UP000789595">
    <property type="component" value="Unassembled WGS sequence"/>
</dbReference>
<feature type="compositionally biased region" description="Pro residues" evidence="1">
    <location>
        <begin position="66"/>
        <end position="77"/>
    </location>
</feature>
<evidence type="ECO:0000313" key="3">
    <source>
        <dbReference type="Proteomes" id="UP000789595"/>
    </source>
</evidence>
<proteinExistence type="predicted"/>
<comment type="caution">
    <text evidence="2">The sequence shown here is derived from an EMBL/GenBank/DDBJ whole genome shotgun (WGS) entry which is preliminary data.</text>
</comment>
<evidence type="ECO:0000313" key="2">
    <source>
        <dbReference type="EMBL" id="CAH0377771.1"/>
    </source>
</evidence>
<sequence>MARRVKTPTKDSSQRQLSPLKAAQDHKSPIKQPPRRRLGGAGCFRRCAPAHTEGLHDDLDGTPLRVPSPAPPEPADPPRLMDAIAAYNKLMDAEEALVEVVGLDGLRRHRRRRDVVDEDRACDRPCWGLDDDLDDFQPACAECPIS</sequence>
<dbReference type="EMBL" id="CAKKNE010000005">
    <property type="protein sequence ID" value="CAH0377771.1"/>
    <property type="molecule type" value="Genomic_DNA"/>
</dbReference>
<accession>A0A8J2T107</accession>
<evidence type="ECO:0000256" key="1">
    <source>
        <dbReference type="SAM" id="MobiDB-lite"/>
    </source>
</evidence>
<dbReference type="AlphaFoldDB" id="A0A8J2T107"/>
<name>A0A8J2T107_9STRA</name>